<dbReference type="FunFam" id="2.60.40.10:FF:000169">
    <property type="entry name" value="1,4-alpha-glucan branching enzyme GlgB"/>
    <property type="match status" value="1"/>
</dbReference>
<keyword evidence="8 10" id="KW-0320">Glycogen biosynthesis</keyword>
<name>A0AAN0NI81_9RHOB</name>
<dbReference type="Pfam" id="PF02806">
    <property type="entry name" value="Alpha-amylase_C"/>
    <property type="match status" value="1"/>
</dbReference>
<dbReference type="GO" id="GO:0005829">
    <property type="term" value="C:cytosol"/>
    <property type="evidence" value="ECO:0007669"/>
    <property type="project" value="TreeGrafter"/>
</dbReference>
<dbReference type="SMART" id="SM00642">
    <property type="entry name" value="Aamy"/>
    <property type="match status" value="1"/>
</dbReference>
<dbReference type="GO" id="GO:0004553">
    <property type="term" value="F:hydrolase activity, hydrolyzing O-glycosyl compounds"/>
    <property type="evidence" value="ECO:0007669"/>
    <property type="project" value="InterPro"/>
</dbReference>
<dbReference type="InterPro" id="IPR013780">
    <property type="entry name" value="Glyco_hydro_b"/>
</dbReference>
<dbReference type="SUPFAM" id="SSF81296">
    <property type="entry name" value="E set domains"/>
    <property type="match status" value="2"/>
</dbReference>
<comment type="function">
    <text evidence="2 10">Catalyzes the formation of the alpha-1,6-glucosidic linkages in glycogen by scission of a 1,4-alpha-linked oligosaccharide from growing alpha-1,4-glucan chains and the subsequent attachment of the oligosaccharide to the alpha-1,6 position.</text>
</comment>
<keyword evidence="6 10" id="KW-0328">Glycosyltransferase</keyword>
<dbReference type="SUPFAM" id="SSF51445">
    <property type="entry name" value="(Trans)glycosidases"/>
    <property type="match status" value="1"/>
</dbReference>
<dbReference type="NCBIfam" id="NF008967">
    <property type="entry name" value="PRK12313.1"/>
    <property type="match status" value="1"/>
</dbReference>
<evidence type="ECO:0000259" key="12">
    <source>
        <dbReference type="SMART" id="SM00642"/>
    </source>
</evidence>
<dbReference type="SUPFAM" id="SSF51011">
    <property type="entry name" value="Glycosyl hydrolase domain"/>
    <property type="match status" value="1"/>
</dbReference>
<dbReference type="InterPro" id="IPR054169">
    <property type="entry name" value="GlgB_N"/>
</dbReference>
<dbReference type="NCBIfam" id="NF003811">
    <property type="entry name" value="PRK05402.1"/>
    <property type="match status" value="1"/>
</dbReference>
<evidence type="ECO:0000256" key="7">
    <source>
        <dbReference type="ARBA" id="ARBA00022679"/>
    </source>
</evidence>
<evidence type="ECO:0000313" key="14">
    <source>
        <dbReference type="Proteomes" id="UP001470809"/>
    </source>
</evidence>
<keyword evidence="14" id="KW-1185">Reference proteome</keyword>
<sequence length="745" mass="82369">MGDKRSGRKTAKSASTTTDSLPSFLTAADLDALQAGRHGDAFSVLGPHKSGNRRWITTFQPGATGVSANVAGKQTPLARLAGDVFAAPVPGKAYTLTATFADGGTHTGQDPYAFGPVLSDFDKYLLGEGTHKELWRTLGAHVCVHEKTSGTHFAVWAPNAKRVSVIGDFNFWDGRRHPMRKVGETGVWEIFLPQIAEGALYQYEIVGADGGLVAKADPVGFGAQHPPEQASVVRDISGYGWKDADWMKARAARADRTAPIAIYEVHLGSWRRRWDDNGRPLSYKELAQDLVSYVKHMGFTHIELLPVSEFPFDGSWGYQPVGLYAPTIRFGPPHEFRDFVDAAHAAGLGILLDWVPGHFPTDAHGLARFDGTALYEHADPREGFHQDWNTLIYNYGRTEVKNYLVANALYWMEEYHLDGLRVDAVASMLYRDYSRDEGQWVPNKDGGRENYEAIGFLQEMNVAVYGADNSIMTVAEESTSFPGVSQPVDAGGLGFGYKWNMGWMNDTLGYMQRDPIHRQHHHDDMTFGIHYAFSENFILPISHDEVVHGKGSMLTKMPGSEAEKFANLRAYYGFMWTHPGKKLLFMGCEFAQPEEWNHNAELNWHAASLPPHAGVQHLVRDLNRLYRETPALHVNDCLPSGFAWLCNDPAQSVMGYVRYGNDDDAPVVVMCNFTPVPRDGFRVGVPGAGVWEEVLNTDAEIYGGGNRGNLGGVRSEDVACNDQAASIVVTLPPLSTVVLRRRDGH</sequence>
<dbReference type="InterPro" id="IPR044143">
    <property type="entry name" value="GlgB_N_E_set_prok"/>
</dbReference>
<feature type="domain" description="Glycosyl hydrolase family 13 catalytic" evidence="12">
    <location>
        <begin position="264"/>
        <end position="624"/>
    </location>
</feature>
<dbReference type="InterPro" id="IPR004193">
    <property type="entry name" value="Glyco_hydro_13_N"/>
</dbReference>
<evidence type="ECO:0000256" key="6">
    <source>
        <dbReference type="ARBA" id="ARBA00022676"/>
    </source>
</evidence>
<dbReference type="InterPro" id="IPR017853">
    <property type="entry name" value="GH"/>
</dbReference>
<dbReference type="PANTHER" id="PTHR43651:SF3">
    <property type="entry name" value="1,4-ALPHA-GLUCAN-BRANCHING ENZYME"/>
    <property type="match status" value="1"/>
</dbReference>
<evidence type="ECO:0000313" key="13">
    <source>
        <dbReference type="EMBL" id="WZU66961.1"/>
    </source>
</evidence>
<evidence type="ECO:0000256" key="10">
    <source>
        <dbReference type="HAMAP-Rule" id="MF_00685"/>
    </source>
</evidence>
<evidence type="ECO:0000256" key="2">
    <source>
        <dbReference type="ARBA" id="ARBA00002953"/>
    </source>
</evidence>
<evidence type="ECO:0000256" key="8">
    <source>
        <dbReference type="ARBA" id="ARBA00023056"/>
    </source>
</evidence>
<protein>
    <recommendedName>
        <fullName evidence="10">1,4-alpha-glucan branching enzyme GlgB</fullName>
        <ecNumber evidence="10">2.4.1.18</ecNumber>
    </recommendedName>
    <alternativeName>
        <fullName evidence="10">1,4-alpha-D-glucan:1,4-alpha-D-glucan 6-glucosyl-transferase</fullName>
    </alternativeName>
    <alternativeName>
        <fullName evidence="10">Alpha-(1-&gt;4)-glucan branching enzyme</fullName>
    </alternativeName>
    <alternativeName>
        <fullName evidence="10">Glycogen branching enzyme</fullName>
        <shortName evidence="10">BE</shortName>
    </alternativeName>
</protein>
<dbReference type="Pfam" id="PF22019">
    <property type="entry name" value="GlgB_N"/>
    <property type="match status" value="1"/>
</dbReference>
<evidence type="ECO:0000256" key="9">
    <source>
        <dbReference type="ARBA" id="ARBA00023277"/>
    </source>
</evidence>
<feature type="active site" description="Nucleophile" evidence="10 11">
    <location>
        <position position="423"/>
    </location>
</feature>
<keyword evidence="9 10" id="KW-0119">Carbohydrate metabolism</keyword>
<comment type="pathway">
    <text evidence="3 10">Glycan biosynthesis; glycogen biosynthesis.</text>
</comment>
<dbReference type="InterPro" id="IPR014756">
    <property type="entry name" value="Ig_E-set"/>
</dbReference>
<dbReference type="Gene3D" id="2.60.40.10">
    <property type="entry name" value="Immunoglobulins"/>
    <property type="match status" value="1"/>
</dbReference>
<dbReference type="AlphaFoldDB" id="A0AAN0NI81"/>
<dbReference type="InterPro" id="IPR013783">
    <property type="entry name" value="Ig-like_fold"/>
</dbReference>
<dbReference type="CDD" id="cd11322">
    <property type="entry name" value="AmyAc_Glg_BE"/>
    <property type="match status" value="1"/>
</dbReference>
<comment type="catalytic activity">
    <reaction evidence="1 10">
        <text>Transfers a segment of a (1-&gt;4)-alpha-D-glucan chain to a primary hydroxy group in a similar glucan chain.</text>
        <dbReference type="EC" id="2.4.1.18"/>
    </reaction>
</comment>
<dbReference type="Gene3D" id="2.60.40.1180">
    <property type="entry name" value="Golgi alpha-mannosidase II"/>
    <property type="match status" value="1"/>
</dbReference>
<dbReference type="FunFam" id="3.20.20.80:FF:000003">
    <property type="entry name" value="1,4-alpha-glucan branching enzyme GlgB"/>
    <property type="match status" value="1"/>
</dbReference>
<dbReference type="EC" id="2.4.1.18" evidence="10"/>
<dbReference type="GO" id="GO:0003844">
    <property type="term" value="F:1,4-alpha-glucan branching enzyme activity"/>
    <property type="evidence" value="ECO:0007669"/>
    <property type="project" value="UniProtKB-UniRule"/>
</dbReference>
<reference evidence="14" key="1">
    <citation type="submission" date="2024-04" db="EMBL/GenBank/DDBJ databases">
        <title>Phylogenomic analyses of a clade within the roseobacter group suggest taxonomic reassignments of species of the genera Aestuariivita, Citreicella, Loktanella, Nautella, Pelagibaca, Ruegeria, Thalassobius, Thiobacimonas and Tropicibacter, and the proposal o.</title>
        <authorList>
            <person name="Jeon C.O."/>
        </authorList>
    </citation>
    <scope>NUCLEOTIDE SEQUENCE [LARGE SCALE GENOMIC DNA]</scope>
    <source>
        <strain evidence="14">SS1-5</strain>
    </source>
</reference>
<evidence type="ECO:0000256" key="3">
    <source>
        <dbReference type="ARBA" id="ARBA00004964"/>
    </source>
</evidence>
<dbReference type="PIRSF" id="PIRSF000463">
    <property type="entry name" value="GlgB"/>
    <property type="match status" value="1"/>
</dbReference>
<proteinExistence type="inferred from homology"/>
<reference evidence="13 14" key="2">
    <citation type="submission" date="2024-08" db="EMBL/GenBank/DDBJ databases">
        <title>Phylogenomic analyses of a clade within the roseobacter group suggest taxonomic reassignments of species of the genera Aestuariivita, Citreicella, Loktanella, Nautella, Pelagibaca, Ruegeria, Thalassobius, Thiobacimonas and Tropicibacter, and the proposal o.</title>
        <authorList>
            <person name="Jeon C.O."/>
        </authorList>
    </citation>
    <scope>NUCLEOTIDE SEQUENCE [LARGE SCALE GENOMIC DNA]</scope>
    <source>
        <strain evidence="13 14">SS1-5</strain>
    </source>
</reference>
<dbReference type="KEGG" id="yrh:AABB31_18560"/>
<evidence type="ECO:0000256" key="11">
    <source>
        <dbReference type="PIRSR" id="PIRSR000463-1"/>
    </source>
</evidence>
<dbReference type="EMBL" id="CP151767">
    <property type="protein sequence ID" value="WZU66961.1"/>
    <property type="molecule type" value="Genomic_DNA"/>
</dbReference>
<dbReference type="InterPro" id="IPR006407">
    <property type="entry name" value="GlgB"/>
</dbReference>
<dbReference type="PANTHER" id="PTHR43651">
    <property type="entry name" value="1,4-ALPHA-GLUCAN-BRANCHING ENZYME"/>
    <property type="match status" value="1"/>
</dbReference>
<keyword evidence="7 10" id="KW-0808">Transferase</keyword>
<dbReference type="HAMAP" id="MF_00685">
    <property type="entry name" value="GlgB"/>
    <property type="match status" value="1"/>
</dbReference>
<comment type="similarity">
    <text evidence="4 10">Belongs to the glycosyl hydrolase 13 family. GlgB subfamily.</text>
</comment>
<dbReference type="GO" id="GO:0043169">
    <property type="term" value="F:cation binding"/>
    <property type="evidence" value="ECO:0007669"/>
    <property type="project" value="InterPro"/>
</dbReference>
<evidence type="ECO:0000256" key="1">
    <source>
        <dbReference type="ARBA" id="ARBA00000826"/>
    </source>
</evidence>
<dbReference type="CDD" id="cd02855">
    <property type="entry name" value="E_set_GBE_prok_N"/>
    <property type="match status" value="1"/>
</dbReference>
<accession>A0AAN0NI81</accession>
<dbReference type="FunFam" id="2.60.40.1180:FF:000002">
    <property type="entry name" value="1,4-alpha-glucan branching enzyme GlgB"/>
    <property type="match status" value="1"/>
</dbReference>
<dbReference type="NCBIfam" id="TIGR01515">
    <property type="entry name" value="branching_enzym"/>
    <property type="match status" value="1"/>
</dbReference>
<organism evidence="13 14">
    <name type="scientific">Yoonia rhodophyticola</name>
    <dbReference type="NCBI Taxonomy" id="3137370"/>
    <lineage>
        <taxon>Bacteria</taxon>
        <taxon>Pseudomonadati</taxon>
        <taxon>Pseudomonadota</taxon>
        <taxon>Alphaproteobacteria</taxon>
        <taxon>Rhodobacterales</taxon>
        <taxon>Paracoccaceae</taxon>
        <taxon>Yoonia</taxon>
    </lineage>
</organism>
<keyword evidence="5 10" id="KW-0321">Glycogen metabolism</keyword>
<dbReference type="GO" id="GO:0005978">
    <property type="term" value="P:glycogen biosynthetic process"/>
    <property type="evidence" value="ECO:0007669"/>
    <property type="project" value="UniProtKB-UniRule"/>
</dbReference>
<feature type="active site" description="Proton donor" evidence="10 11">
    <location>
        <position position="476"/>
    </location>
</feature>
<comment type="subunit">
    <text evidence="10">Monomer.</text>
</comment>
<dbReference type="InterPro" id="IPR006047">
    <property type="entry name" value="GH13_cat_dom"/>
</dbReference>
<dbReference type="Gene3D" id="3.20.20.80">
    <property type="entry name" value="Glycosidases"/>
    <property type="match status" value="1"/>
</dbReference>
<dbReference type="Pfam" id="PF02922">
    <property type="entry name" value="CBM_48"/>
    <property type="match status" value="1"/>
</dbReference>
<evidence type="ECO:0000256" key="4">
    <source>
        <dbReference type="ARBA" id="ARBA00009000"/>
    </source>
</evidence>
<dbReference type="InterPro" id="IPR006048">
    <property type="entry name" value="A-amylase/branching_C"/>
</dbReference>
<dbReference type="Proteomes" id="UP001470809">
    <property type="component" value="Chromosome"/>
</dbReference>
<evidence type="ECO:0000256" key="5">
    <source>
        <dbReference type="ARBA" id="ARBA00022600"/>
    </source>
</evidence>
<dbReference type="RefSeq" id="WP_342076280.1">
    <property type="nucleotide sequence ID" value="NZ_CP151767.2"/>
</dbReference>
<gene>
    <name evidence="10 13" type="primary">glgB</name>
    <name evidence="13" type="ORF">AABB31_18560</name>
</gene>
<dbReference type="InterPro" id="IPR037439">
    <property type="entry name" value="Branching_enzy"/>
</dbReference>